<organism evidence="2 3">
    <name type="scientific">Paenibacillus dokdonensis</name>
    <dbReference type="NCBI Taxonomy" id="2567944"/>
    <lineage>
        <taxon>Bacteria</taxon>
        <taxon>Bacillati</taxon>
        <taxon>Bacillota</taxon>
        <taxon>Bacilli</taxon>
        <taxon>Bacillales</taxon>
        <taxon>Paenibacillaceae</taxon>
        <taxon>Paenibacillus</taxon>
    </lineage>
</organism>
<dbReference type="InterPro" id="IPR024775">
    <property type="entry name" value="DinB-like"/>
</dbReference>
<dbReference type="RefSeq" id="WP_326089334.1">
    <property type="nucleotide sequence ID" value="NZ_JARLKZ010000014.1"/>
</dbReference>
<feature type="domain" description="DinB-like" evidence="1">
    <location>
        <begin position="12"/>
        <end position="145"/>
    </location>
</feature>
<evidence type="ECO:0000313" key="2">
    <source>
        <dbReference type="EMBL" id="MEC0241665.1"/>
    </source>
</evidence>
<dbReference type="Gene3D" id="1.20.120.450">
    <property type="entry name" value="dinb family like domain"/>
    <property type="match status" value="1"/>
</dbReference>
<dbReference type="Pfam" id="PF12867">
    <property type="entry name" value="DinB_2"/>
    <property type="match status" value="1"/>
</dbReference>
<dbReference type="Proteomes" id="UP001344632">
    <property type="component" value="Unassembled WGS sequence"/>
</dbReference>
<evidence type="ECO:0000259" key="1">
    <source>
        <dbReference type="Pfam" id="PF12867"/>
    </source>
</evidence>
<evidence type="ECO:0000313" key="3">
    <source>
        <dbReference type="Proteomes" id="UP001344632"/>
    </source>
</evidence>
<reference evidence="2 3" key="1">
    <citation type="submission" date="2023-03" db="EMBL/GenBank/DDBJ databases">
        <title>Bacillus Genome Sequencing.</title>
        <authorList>
            <person name="Dunlap C."/>
        </authorList>
    </citation>
    <scope>NUCLEOTIDE SEQUENCE [LARGE SCALE GENOMIC DNA]</scope>
    <source>
        <strain evidence="2 3">BD-525</strain>
    </source>
</reference>
<dbReference type="EMBL" id="JARLKZ010000014">
    <property type="protein sequence ID" value="MEC0241665.1"/>
    <property type="molecule type" value="Genomic_DNA"/>
</dbReference>
<dbReference type="InterPro" id="IPR034660">
    <property type="entry name" value="DinB/YfiT-like"/>
</dbReference>
<keyword evidence="3" id="KW-1185">Reference proteome</keyword>
<name>A0ABU6GPP0_9BACL</name>
<sequence length="153" mass="17200">MRDSYVFGLMLRTRSSIIQKVEKLPEEKRNVIPEGFSNSIHWQLGHLLTITNIIVFQFAGKESVIPENYKTFFASGTKPADWTGEPPAWDALIQELTQQCKLIEDTFAGKLHEPLAVKENFAKAETVGEILIMNISHESSHSGMINAMLKILG</sequence>
<proteinExistence type="predicted"/>
<gene>
    <name evidence="2" type="ORF">P4H66_17750</name>
</gene>
<comment type="caution">
    <text evidence="2">The sequence shown here is derived from an EMBL/GenBank/DDBJ whole genome shotgun (WGS) entry which is preliminary data.</text>
</comment>
<dbReference type="SUPFAM" id="SSF109854">
    <property type="entry name" value="DinB/YfiT-like putative metalloenzymes"/>
    <property type="match status" value="1"/>
</dbReference>
<protein>
    <submittedName>
        <fullName evidence="2">DinB family protein</fullName>
    </submittedName>
</protein>
<accession>A0ABU6GPP0</accession>